<evidence type="ECO:0008006" key="4">
    <source>
        <dbReference type="Google" id="ProtNLM"/>
    </source>
</evidence>
<reference evidence="2 3" key="1">
    <citation type="journal article" date="2021" name="Int. J. Syst. Evol. Microbiol.">
        <title>Reticulibacter mediterranei gen. nov., sp. nov., within the new family Reticulibacteraceae fam. nov., and Ktedonospora formicarum gen. nov., sp. nov., Ktedonobacter robiniae sp. nov., Dictyobacter formicarum sp. nov. and Dictyobacter arantiisoli sp. nov., belonging to the class Ktedonobacteria.</title>
        <authorList>
            <person name="Yabe S."/>
            <person name="Zheng Y."/>
            <person name="Wang C.M."/>
            <person name="Sakai Y."/>
            <person name="Abe K."/>
            <person name="Yokota A."/>
            <person name="Donadio S."/>
            <person name="Cavaletti L."/>
            <person name="Monciardini P."/>
        </authorList>
    </citation>
    <scope>NUCLEOTIDE SEQUENCE [LARGE SCALE GENOMIC DNA]</scope>
    <source>
        <strain evidence="2 3">SOSP1-9</strain>
    </source>
</reference>
<dbReference type="EMBL" id="BNJJ01000015">
    <property type="protein sequence ID" value="GHO86958.1"/>
    <property type="molecule type" value="Genomic_DNA"/>
</dbReference>
<organism evidence="2 3">
    <name type="scientific">Dictyobacter formicarum</name>
    <dbReference type="NCBI Taxonomy" id="2778368"/>
    <lineage>
        <taxon>Bacteria</taxon>
        <taxon>Bacillati</taxon>
        <taxon>Chloroflexota</taxon>
        <taxon>Ktedonobacteria</taxon>
        <taxon>Ktedonobacterales</taxon>
        <taxon>Dictyobacteraceae</taxon>
        <taxon>Dictyobacter</taxon>
    </lineage>
</organism>
<dbReference type="RefSeq" id="WP_201364573.1">
    <property type="nucleotide sequence ID" value="NZ_BNJJ01000015.1"/>
</dbReference>
<protein>
    <recommendedName>
        <fullName evidence="4">Alpha/beta hydrolase fold-3 domain-containing protein</fullName>
    </recommendedName>
</protein>
<evidence type="ECO:0000313" key="3">
    <source>
        <dbReference type="Proteomes" id="UP000635565"/>
    </source>
</evidence>
<name>A0ABQ3VNK7_9CHLR</name>
<comment type="similarity">
    <text evidence="1">Belongs to the 'GDXG' lipolytic enzyme family.</text>
</comment>
<dbReference type="InterPro" id="IPR002168">
    <property type="entry name" value="Lipase_GDXG_HIS_AS"/>
</dbReference>
<keyword evidence="3" id="KW-1185">Reference proteome</keyword>
<dbReference type="PROSITE" id="PS01173">
    <property type="entry name" value="LIPASE_GDXG_HIS"/>
    <property type="match status" value="1"/>
</dbReference>
<dbReference type="InterPro" id="IPR029058">
    <property type="entry name" value="AB_hydrolase_fold"/>
</dbReference>
<comment type="caution">
    <text evidence="2">The sequence shown here is derived from an EMBL/GenBank/DDBJ whole genome shotgun (WGS) entry which is preliminary data.</text>
</comment>
<sequence>MTPTSDRRTMQLDPHILDFLQGLEAQSETPIYTLSPADARNVLLSIQRSVDVTTLPVDSENRIIRGGPTSEISLRIVRPQSARGLLPGVMYFHGGGWILGDKETHVSLHFRRCAGPTQGGNWQTLGRSPLVVLFSCQSRAAA</sequence>
<dbReference type="Proteomes" id="UP000635565">
    <property type="component" value="Unassembled WGS sequence"/>
</dbReference>
<accession>A0ABQ3VNK7</accession>
<evidence type="ECO:0000256" key="1">
    <source>
        <dbReference type="ARBA" id="ARBA00010515"/>
    </source>
</evidence>
<evidence type="ECO:0000313" key="2">
    <source>
        <dbReference type="EMBL" id="GHO86958.1"/>
    </source>
</evidence>
<dbReference type="Gene3D" id="3.40.50.1820">
    <property type="entry name" value="alpha/beta hydrolase"/>
    <property type="match status" value="1"/>
</dbReference>
<gene>
    <name evidence="2" type="ORF">KSZ_49640</name>
</gene>
<proteinExistence type="inferred from homology"/>
<dbReference type="SUPFAM" id="SSF53474">
    <property type="entry name" value="alpha/beta-Hydrolases"/>
    <property type="match status" value="1"/>
</dbReference>